<protein>
    <submittedName>
        <fullName evidence="1">Uncharacterized protein</fullName>
    </submittedName>
</protein>
<gene>
    <name evidence="1" type="ORF">MJO28_002261</name>
</gene>
<dbReference type="EMBL" id="CM045866">
    <property type="protein sequence ID" value="KAI7961772.1"/>
    <property type="molecule type" value="Genomic_DNA"/>
</dbReference>
<accession>A0ACC0EWG7</accession>
<reference evidence="1 2" key="3">
    <citation type="journal article" date="2022" name="Microbiol. Spectr.">
        <title>Folding features and dynamics of 3D genome architecture in plant fungal pathogens.</title>
        <authorList>
            <person name="Xia C."/>
        </authorList>
    </citation>
    <scope>NUCLEOTIDE SEQUENCE [LARGE SCALE GENOMIC DNA]</scope>
    <source>
        <strain evidence="1 2">93-210</strain>
    </source>
</reference>
<comment type="caution">
    <text evidence="1">The sequence shown here is derived from an EMBL/GenBank/DDBJ whole genome shotgun (WGS) entry which is preliminary data.</text>
</comment>
<reference evidence="2" key="2">
    <citation type="journal article" date="2018" name="Mol. Plant Microbe Interact.">
        <title>Genome sequence resources for the wheat stripe rust pathogen (Puccinia striiformis f. sp. tritici) and the barley stripe rust pathogen (Puccinia striiformis f. sp. hordei).</title>
        <authorList>
            <person name="Xia C."/>
            <person name="Wang M."/>
            <person name="Yin C."/>
            <person name="Cornejo O.E."/>
            <person name="Hulbert S.H."/>
            <person name="Chen X."/>
        </authorList>
    </citation>
    <scope>NUCLEOTIDE SEQUENCE [LARGE SCALE GENOMIC DNA]</scope>
    <source>
        <strain evidence="2">93-210</strain>
    </source>
</reference>
<proteinExistence type="predicted"/>
<reference evidence="2" key="1">
    <citation type="journal article" date="2018" name="BMC Genomics">
        <title>Genomic insights into host adaptation between the wheat stripe rust pathogen (Puccinia striiformis f. sp. tritici) and the barley stripe rust pathogen (Puccinia striiformis f. sp. hordei).</title>
        <authorList>
            <person name="Xia C."/>
            <person name="Wang M."/>
            <person name="Yin C."/>
            <person name="Cornejo O.E."/>
            <person name="Hulbert S.H."/>
            <person name="Chen X."/>
        </authorList>
    </citation>
    <scope>NUCLEOTIDE SEQUENCE [LARGE SCALE GENOMIC DNA]</scope>
    <source>
        <strain evidence="2">93-210</strain>
    </source>
</reference>
<dbReference type="Proteomes" id="UP001060170">
    <property type="component" value="Chromosome 2"/>
</dbReference>
<sequence>MTPHHTAELEAMKSGYQEIKNRVNLLDKPLTVPFYQVVPRMRQLHSSLKPQIQERVFRLSGVGSPFTSLQLNTVNEHAEHISGTAPLTIGTDSLVPIVARSSKDESSPITGSQASERPTGRSSFRTIATIKNTLQYLNKLSSCMTTRKEPSSVASSILSDSPLEPTMIQQTTLREDSATTRPFGKSQTGETARSPHILANRAMGKAARSEILVPQAGRNTDAMNEARLARPKGIIINQNLPYSNSLRETTVGPHSEDHAPRETSYIAHYLLHPNEAQNQPAGHYPSTGPSVLNHGEKTTRASTVLETNLVRSGIQLGRLAIDRGSARGELHGDVLDVVKGFLADDKIQIMWNYVEAKLLFFSSRKFKPSNREEGKYLLEFLQSLFLFSDYIYTYRLLPPQFLKNIKISRLPYISSIIELQVKTMFLKNREFFHATESMIPQMDFLTTGPSLKHLHRSMKAIPSQHHIYLIRTRFCRGTFFNVARQLSSALREAPDMDYRARDEYLSVVSLIDDMIKFFQDPPRGELPTDKDRVEFQIIFYSLDFFDKYFQPIMGAMKRTQMIPQLFEQQLDYMRSFLKFFQNQLQDPSLYQYFKKDRTFMKMYRDRSAENESLRQWIKIVPLTLFYDIKIPSLFGIRRSPKFSMWMCKRI</sequence>
<evidence type="ECO:0000313" key="1">
    <source>
        <dbReference type="EMBL" id="KAI7961772.1"/>
    </source>
</evidence>
<name>A0ACC0EWG7_9BASI</name>
<organism evidence="1 2">
    <name type="scientific">Puccinia striiformis f. sp. tritici</name>
    <dbReference type="NCBI Taxonomy" id="168172"/>
    <lineage>
        <taxon>Eukaryota</taxon>
        <taxon>Fungi</taxon>
        <taxon>Dikarya</taxon>
        <taxon>Basidiomycota</taxon>
        <taxon>Pucciniomycotina</taxon>
        <taxon>Pucciniomycetes</taxon>
        <taxon>Pucciniales</taxon>
        <taxon>Pucciniaceae</taxon>
        <taxon>Puccinia</taxon>
    </lineage>
</organism>
<keyword evidence="2" id="KW-1185">Reference proteome</keyword>
<evidence type="ECO:0000313" key="2">
    <source>
        <dbReference type="Proteomes" id="UP001060170"/>
    </source>
</evidence>